<dbReference type="AlphaFoldDB" id="A0A8B8GFF2"/>
<evidence type="ECO:0000256" key="3">
    <source>
        <dbReference type="ARBA" id="ARBA00022782"/>
    </source>
</evidence>
<dbReference type="SMART" id="SM00355">
    <property type="entry name" value="ZnF_C2H2"/>
    <property type="match status" value="2"/>
</dbReference>
<dbReference type="OrthoDB" id="407106at2759"/>
<reference evidence="14" key="1">
    <citation type="submission" date="2025-08" db="UniProtKB">
        <authorList>
            <consortium name="RefSeq"/>
        </authorList>
    </citation>
    <scope>IDENTIFICATION</scope>
    <source>
        <tissue evidence="14">Whole body</tissue>
    </source>
</reference>
<keyword evidence="9" id="KW-0862">Zinc</keyword>
<dbReference type="SUPFAM" id="SSF54695">
    <property type="entry name" value="POZ domain"/>
    <property type="match status" value="1"/>
</dbReference>
<evidence type="ECO:0000313" key="14">
    <source>
        <dbReference type="RefSeq" id="XP_025421367.1"/>
    </source>
</evidence>
<feature type="compositionally biased region" description="Polar residues" evidence="10">
    <location>
        <begin position="293"/>
        <end position="326"/>
    </location>
</feature>
<dbReference type="Gene3D" id="3.30.710.10">
    <property type="entry name" value="Potassium Channel Kv1.1, Chain A"/>
    <property type="match status" value="1"/>
</dbReference>
<dbReference type="Pfam" id="PF00651">
    <property type="entry name" value="BTB"/>
    <property type="match status" value="1"/>
</dbReference>
<evidence type="ECO:0000256" key="9">
    <source>
        <dbReference type="PROSITE-ProRule" id="PRU00042"/>
    </source>
</evidence>
<dbReference type="GeneID" id="112691351"/>
<accession>A0A8B8GFF2</accession>
<evidence type="ECO:0000256" key="1">
    <source>
        <dbReference type="ARBA" id="ARBA00004123"/>
    </source>
</evidence>
<evidence type="ECO:0000256" key="10">
    <source>
        <dbReference type="SAM" id="MobiDB-lite"/>
    </source>
</evidence>
<feature type="compositionally biased region" description="Acidic residues" evidence="10">
    <location>
        <begin position="277"/>
        <end position="292"/>
    </location>
</feature>
<evidence type="ECO:0000256" key="4">
    <source>
        <dbReference type="ARBA" id="ARBA00022902"/>
    </source>
</evidence>
<gene>
    <name evidence="14" type="primary">LOC112691351</name>
</gene>
<feature type="region of interest" description="Disordered" evidence="10">
    <location>
        <begin position="277"/>
        <end position="326"/>
    </location>
</feature>
<keyword evidence="4" id="KW-0524">Neurogenesis</keyword>
<keyword evidence="9" id="KW-0863">Zinc-finger</keyword>
<dbReference type="GO" id="GO:0007464">
    <property type="term" value="P:R3/R4 cell fate commitment"/>
    <property type="evidence" value="ECO:0007669"/>
    <property type="project" value="UniProtKB-ARBA"/>
</dbReference>
<dbReference type="CDD" id="cd18315">
    <property type="entry name" value="BTB_POZ_BAB-like"/>
    <property type="match status" value="1"/>
</dbReference>
<proteinExistence type="predicted"/>
<dbReference type="PANTHER" id="PTHR23110">
    <property type="entry name" value="BTB DOMAIN TRANSCRIPTION FACTOR"/>
    <property type="match status" value="1"/>
</dbReference>
<keyword evidence="13" id="KW-1185">Reference proteome</keyword>
<evidence type="ECO:0000256" key="5">
    <source>
        <dbReference type="ARBA" id="ARBA00023015"/>
    </source>
</evidence>
<dbReference type="InterPro" id="IPR013087">
    <property type="entry name" value="Znf_C2H2_type"/>
</dbReference>
<dbReference type="GO" id="GO:0035167">
    <property type="term" value="P:larval lymph gland hemopoiesis"/>
    <property type="evidence" value="ECO:0007669"/>
    <property type="project" value="UniProtKB-ARBA"/>
</dbReference>
<evidence type="ECO:0000256" key="8">
    <source>
        <dbReference type="ARBA" id="ARBA00037382"/>
    </source>
</evidence>
<name>A0A8B8GFF2_9HEMI</name>
<evidence type="ECO:0000256" key="2">
    <source>
        <dbReference type="ARBA" id="ARBA00022473"/>
    </source>
</evidence>
<comment type="function">
    <text evidence="8">Putative transcription factor required for axon growth and guidance in the central and peripheral nervous systems. Repels CNS axons away from the midline by promoting the expression of the midline repellent sli and its receptor robo.</text>
</comment>
<dbReference type="GO" id="GO:0008406">
    <property type="term" value="P:gonad development"/>
    <property type="evidence" value="ECO:0007669"/>
    <property type="project" value="UniProtKB-ARBA"/>
</dbReference>
<dbReference type="GO" id="GO:0007526">
    <property type="term" value="P:larval somatic muscle development"/>
    <property type="evidence" value="ECO:0007669"/>
    <property type="project" value="UniProtKB-ARBA"/>
</dbReference>
<dbReference type="PROSITE" id="PS50097">
    <property type="entry name" value="BTB"/>
    <property type="match status" value="1"/>
</dbReference>
<keyword evidence="3" id="KW-0221">Differentiation</keyword>
<dbReference type="InterPro" id="IPR011333">
    <property type="entry name" value="SKP1/BTB/POZ_sf"/>
</dbReference>
<feature type="compositionally biased region" description="Polar residues" evidence="10">
    <location>
        <begin position="213"/>
        <end position="225"/>
    </location>
</feature>
<dbReference type="GO" id="GO:0048813">
    <property type="term" value="P:dendrite morphogenesis"/>
    <property type="evidence" value="ECO:0007669"/>
    <property type="project" value="UniProtKB-ARBA"/>
</dbReference>
<keyword evidence="9" id="KW-0479">Metal-binding</keyword>
<dbReference type="PROSITE" id="PS50157">
    <property type="entry name" value="ZINC_FINGER_C2H2_2"/>
    <property type="match status" value="1"/>
</dbReference>
<keyword evidence="7" id="KW-0539">Nucleus</keyword>
<keyword evidence="6" id="KW-0804">Transcription</keyword>
<dbReference type="GO" id="GO:0008270">
    <property type="term" value="F:zinc ion binding"/>
    <property type="evidence" value="ECO:0007669"/>
    <property type="project" value="UniProtKB-KW"/>
</dbReference>
<dbReference type="InterPro" id="IPR036236">
    <property type="entry name" value="Znf_C2H2_sf"/>
</dbReference>
<feature type="compositionally biased region" description="Low complexity" evidence="10">
    <location>
        <begin position="143"/>
        <end position="155"/>
    </location>
</feature>
<dbReference type="SMART" id="SM00225">
    <property type="entry name" value="BTB"/>
    <property type="match status" value="1"/>
</dbReference>
<evidence type="ECO:0000256" key="7">
    <source>
        <dbReference type="ARBA" id="ARBA00023242"/>
    </source>
</evidence>
<dbReference type="PANTHER" id="PTHR23110:SF111">
    <property type="entry name" value="LONGITUDINALS LACKING PROTEIN, ISOFORMS F_I_K_T"/>
    <property type="match status" value="1"/>
</dbReference>
<protein>
    <submittedName>
        <fullName evidence="14">Longitudinals lacking protein, isoforms N/O/W/X/Y-like isoform X3</fullName>
    </submittedName>
</protein>
<dbReference type="GO" id="GO:0045467">
    <property type="term" value="P:R7 cell development"/>
    <property type="evidence" value="ECO:0007669"/>
    <property type="project" value="UniProtKB-ARBA"/>
</dbReference>
<feature type="compositionally biased region" description="Basic and acidic residues" evidence="10">
    <location>
        <begin position="228"/>
        <end position="239"/>
    </location>
</feature>
<feature type="domain" description="C2H2-type" evidence="12">
    <location>
        <begin position="353"/>
        <end position="380"/>
    </location>
</feature>
<evidence type="ECO:0000313" key="13">
    <source>
        <dbReference type="Proteomes" id="UP000694846"/>
    </source>
</evidence>
<keyword evidence="5" id="KW-0805">Transcription regulation</keyword>
<dbReference type="GO" id="GO:0006357">
    <property type="term" value="P:regulation of transcription by RNA polymerase II"/>
    <property type="evidence" value="ECO:0007669"/>
    <property type="project" value="TreeGrafter"/>
</dbReference>
<dbReference type="GO" id="GO:0045476">
    <property type="term" value="P:nurse cell apoptotic process"/>
    <property type="evidence" value="ECO:0007669"/>
    <property type="project" value="UniProtKB-ARBA"/>
</dbReference>
<evidence type="ECO:0000259" key="11">
    <source>
        <dbReference type="PROSITE" id="PS50097"/>
    </source>
</evidence>
<organism evidence="13 14">
    <name type="scientific">Sipha flava</name>
    <name type="common">yellow sugarcane aphid</name>
    <dbReference type="NCBI Taxonomy" id="143950"/>
    <lineage>
        <taxon>Eukaryota</taxon>
        <taxon>Metazoa</taxon>
        <taxon>Ecdysozoa</taxon>
        <taxon>Arthropoda</taxon>
        <taxon>Hexapoda</taxon>
        <taxon>Insecta</taxon>
        <taxon>Pterygota</taxon>
        <taxon>Neoptera</taxon>
        <taxon>Paraneoptera</taxon>
        <taxon>Hemiptera</taxon>
        <taxon>Sternorrhyncha</taxon>
        <taxon>Aphidomorpha</taxon>
        <taxon>Aphidoidea</taxon>
        <taxon>Aphididae</taxon>
        <taxon>Sipha</taxon>
    </lineage>
</organism>
<dbReference type="RefSeq" id="XP_025421367.1">
    <property type="nucleotide sequence ID" value="XM_025565582.1"/>
</dbReference>
<dbReference type="SUPFAM" id="SSF57667">
    <property type="entry name" value="beta-beta-alpha zinc fingers"/>
    <property type="match status" value="1"/>
</dbReference>
<evidence type="ECO:0000259" key="12">
    <source>
        <dbReference type="PROSITE" id="PS50157"/>
    </source>
</evidence>
<dbReference type="InterPro" id="IPR051095">
    <property type="entry name" value="Dros_DevTransReg"/>
</dbReference>
<feature type="compositionally biased region" description="Polar residues" evidence="10">
    <location>
        <begin position="156"/>
        <end position="166"/>
    </location>
</feature>
<dbReference type="InterPro" id="IPR000210">
    <property type="entry name" value="BTB/POZ_dom"/>
</dbReference>
<feature type="region of interest" description="Disordered" evidence="10">
    <location>
        <begin position="123"/>
        <end position="239"/>
    </location>
</feature>
<evidence type="ECO:0000256" key="6">
    <source>
        <dbReference type="ARBA" id="ARBA00023163"/>
    </source>
</evidence>
<sequence length="425" mass="48144">MSVSQQFCLRWNNHQRTLISVFDSLLESGTLVDCTLAAEGRYLKAHKVVLSACSPYLGVLLSQHQEKHPILILKDIKFQELKSMLDYMYRGEVNISQEELGTFLKAAESLQIKGLTESAGIGVRDNSDFEDPVSKRFDHRKSQPPSLSSVSSNSPTIWSQNETIRTYSRPREGSLSPTSKKRKLQRTNGSDDHHQDNGDDSMTESEPQGVEKSPTNNNNIPSSVNKVIKTEPYHKSCSPEKEVIKTAESQMVKPKVESISGDRQECLTEMSYDDSVEDMTLEEEEEEYDENELSQPGTSQRETNHTVTPQSNSWQLETSNQDSTNTVNTPMDCKDFMFAITGTTIDNSTTVRYECPQCSRTYKWRSSLKSHLQNECGKEPRCLCPHCPYRCKVRSNLLKHVRNYHKPPSSVGQNSVYEGSKITHQ</sequence>
<comment type="subcellular location">
    <subcellularLocation>
        <location evidence="1">Nucleus</location>
    </subcellularLocation>
</comment>
<feature type="domain" description="BTB" evidence="11">
    <location>
        <begin position="32"/>
        <end position="97"/>
    </location>
</feature>
<dbReference type="GO" id="GO:0005634">
    <property type="term" value="C:nucleus"/>
    <property type="evidence" value="ECO:0007669"/>
    <property type="project" value="UniProtKB-SubCell"/>
</dbReference>
<keyword evidence="2" id="KW-0217">Developmental protein</keyword>
<dbReference type="PROSITE" id="PS00028">
    <property type="entry name" value="ZINC_FINGER_C2H2_1"/>
    <property type="match status" value="1"/>
</dbReference>
<dbReference type="Proteomes" id="UP000694846">
    <property type="component" value="Unplaced"/>
</dbReference>
<dbReference type="GO" id="GO:0016199">
    <property type="term" value="P:axon midline choice point recognition"/>
    <property type="evidence" value="ECO:0007669"/>
    <property type="project" value="UniProtKB-ARBA"/>
</dbReference>
<dbReference type="Gene3D" id="3.30.160.60">
    <property type="entry name" value="Classic Zinc Finger"/>
    <property type="match status" value="1"/>
</dbReference>
<feature type="region of interest" description="Disordered" evidence="10">
    <location>
        <begin position="404"/>
        <end position="425"/>
    </location>
</feature>